<keyword evidence="4" id="KW-1185">Reference proteome</keyword>
<organism evidence="3 4">
    <name type="scientific">Pseudomonas piscis</name>
    <dbReference type="NCBI Taxonomy" id="2614538"/>
    <lineage>
        <taxon>Bacteria</taxon>
        <taxon>Pseudomonadati</taxon>
        <taxon>Pseudomonadota</taxon>
        <taxon>Gammaproteobacteria</taxon>
        <taxon>Pseudomonadales</taxon>
        <taxon>Pseudomonadaceae</taxon>
        <taxon>Pseudomonas</taxon>
    </lineage>
</organism>
<evidence type="ECO:0000256" key="1">
    <source>
        <dbReference type="SAM" id="MobiDB-lite"/>
    </source>
</evidence>
<accession>A0ABY9NC72</accession>
<keyword evidence="2" id="KW-0732">Signal</keyword>
<name>A0ABY9NC72_9PSED</name>
<evidence type="ECO:0000313" key="4">
    <source>
        <dbReference type="Proteomes" id="UP001237292"/>
    </source>
</evidence>
<sequence length="201" mass="22416">MANSLPCAGRSLLALSLLCASAMAGTAGDYWIVHGKQERYRHEVFIADAAGILHSPGGVQSAMIMQIYEDPAMPVLTAYEIQYKCQEHKLRLDSARNMRRLDYAFRDAATTRGWIDPQQSAYWLQRSYAFVCAPGNRDHNRMLPLGKMSNAQMVQAVQAMFLEPQDNSSDSTMNPDLDTMLGIAPSEAPRMGRPPHRARAR</sequence>
<feature type="chain" id="PRO_5046212491" evidence="2">
    <location>
        <begin position="25"/>
        <end position="201"/>
    </location>
</feature>
<proteinExistence type="predicted"/>
<feature type="signal peptide" evidence="2">
    <location>
        <begin position="1"/>
        <end position="24"/>
    </location>
</feature>
<protein>
    <submittedName>
        <fullName evidence="3">Uncharacterized protein</fullName>
    </submittedName>
</protein>
<reference evidence="3 4" key="1">
    <citation type="journal article" date="2023" name="Access Microbiol">
        <title>The genome of a steinernematid-associated Pseudomonas piscis bacterium encodes the biosynthesis of insect toxins.</title>
        <authorList>
            <person name="Awori R.M."/>
            <person name="Hendre P."/>
            <person name="Amugune N.O."/>
        </authorList>
    </citation>
    <scope>NUCLEOTIDE SEQUENCE [LARGE SCALE GENOMIC DNA]</scope>
    <source>
        <strain evidence="3 4">75</strain>
    </source>
</reference>
<evidence type="ECO:0000256" key="2">
    <source>
        <dbReference type="SAM" id="SignalP"/>
    </source>
</evidence>
<evidence type="ECO:0000313" key="3">
    <source>
        <dbReference type="EMBL" id="WMN15328.1"/>
    </source>
</evidence>
<dbReference type="RefSeq" id="WP_085599632.1">
    <property type="nucleotide sequence ID" value="NZ_CP133164.1"/>
</dbReference>
<gene>
    <name evidence="3" type="ORF">QL104_18340</name>
</gene>
<dbReference type="EMBL" id="CP133164">
    <property type="protein sequence ID" value="WMN15328.1"/>
    <property type="molecule type" value="Genomic_DNA"/>
</dbReference>
<dbReference type="Proteomes" id="UP001237292">
    <property type="component" value="Chromosome"/>
</dbReference>
<feature type="region of interest" description="Disordered" evidence="1">
    <location>
        <begin position="180"/>
        <end position="201"/>
    </location>
</feature>